<feature type="domain" description="Major facilitator superfamily (MFS) profile" evidence="6">
    <location>
        <begin position="191"/>
        <end position="679"/>
    </location>
</feature>
<evidence type="ECO:0000256" key="3">
    <source>
        <dbReference type="ARBA" id="ARBA00022989"/>
    </source>
</evidence>
<name>A0ABR0FYS8_9PEZI</name>
<feature type="transmembrane region" description="Helical" evidence="5">
    <location>
        <begin position="281"/>
        <end position="301"/>
    </location>
</feature>
<evidence type="ECO:0000256" key="1">
    <source>
        <dbReference type="ARBA" id="ARBA00004141"/>
    </source>
</evidence>
<accession>A0ABR0FYS8</accession>
<reference evidence="7 8" key="1">
    <citation type="journal article" date="2023" name="bioRxiv">
        <title>High-quality genome assemblies of four members of thePodospora anserinaspecies complex.</title>
        <authorList>
            <person name="Ament-Velasquez S.L."/>
            <person name="Vogan A.A."/>
            <person name="Wallerman O."/>
            <person name="Hartmann F."/>
            <person name="Gautier V."/>
            <person name="Silar P."/>
            <person name="Giraud T."/>
            <person name="Johannesson H."/>
        </authorList>
    </citation>
    <scope>NUCLEOTIDE SEQUENCE [LARGE SCALE GENOMIC DNA]</scope>
    <source>
        <strain evidence="7 8">CBS 112042</strain>
    </source>
</reference>
<evidence type="ECO:0000313" key="8">
    <source>
        <dbReference type="Proteomes" id="UP001322138"/>
    </source>
</evidence>
<evidence type="ECO:0000313" key="7">
    <source>
        <dbReference type="EMBL" id="KAK4648547.1"/>
    </source>
</evidence>
<keyword evidence="4 5" id="KW-0472">Membrane</keyword>
<feature type="transmembrane region" description="Helical" evidence="5">
    <location>
        <begin position="521"/>
        <end position="538"/>
    </location>
</feature>
<proteinExistence type="predicted"/>
<feature type="transmembrane region" description="Helical" evidence="5">
    <location>
        <begin position="416"/>
        <end position="436"/>
    </location>
</feature>
<evidence type="ECO:0000256" key="5">
    <source>
        <dbReference type="SAM" id="Phobius"/>
    </source>
</evidence>
<dbReference type="Proteomes" id="UP001322138">
    <property type="component" value="Unassembled WGS sequence"/>
</dbReference>
<feature type="transmembrane region" description="Helical" evidence="5">
    <location>
        <begin position="313"/>
        <end position="332"/>
    </location>
</feature>
<dbReference type="Gene3D" id="1.20.1250.20">
    <property type="entry name" value="MFS general substrate transporter like domains"/>
    <property type="match status" value="2"/>
</dbReference>
<dbReference type="SUPFAM" id="SSF103473">
    <property type="entry name" value="MFS general substrate transporter"/>
    <property type="match status" value="1"/>
</dbReference>
<dbReference type="InterPro" id="IPR020846">
    <property type="entry name" value="MFS_dom"/>
</dbReference>
<dbReference type="PANTHER" id="PTHR23501">
    <property type="entry name" value="MAJOR FACILITATOR SUPERFAMILY"/>
    <property type="match status" value="1"/>
</dbReference>
<evidence type="ECO:0000256" key="2">
    <source>
        <dbReference type="ARBA" id="ARBA00022692"/>
    </source>
</evidence>
<feature type="transmembrane region" description="Helical" evidence="5">
    <location>
        <begin position="385"/>
        <end position="404"/>
    </location>
</feature>
<dbReference type="InterPro" id="IPR036259">
    <property type="entry name" value="MFS_trans_sf"/>
</dbReference>
<protein>
    <recommendedName>
        <fullName evidence="6">Major facilitator superfamily (MFS) profile domain-containing protein</fullName>
    </recommendedName>
</protein>
<feature type="transmembrane region" description="Helical" evidence="5">
    <location>
        <begin position="344"/>
        <end position="364"/>
    </location>
</feature>
<dbReference type="GeneID" id="87893884"/>
<gene>
    <name evidence="7" type="ORF">QC761_111130</name>
</gene>
<feature type="transmembrane region" description="Helical" evidence="5">
    <location>
        <begin position="182"/>
        <end position="204"/>
    </location>
</feature>
<dbReference type="RefSeq" id="XP_062737523.1">
    <property type="nucleotide sequence ID" value="XM_062874402.1"/>
</dbReference>
<feature type="transmembrane region" description="Helical" evidence="5">
    <location>
        <begin position="256"/>
        <end position="275"/>
    </location>
</feature>
<dbReference type="PROSITE" id="PS50850">
    <property type="entry name" value="MFS"/>
    <property type="match status" value="1"/>
</dbReference>
<organism evidence="7 8">
    <name type="scientific">Podospora bellae-mahoneyi</name>
    <dbReference type="NCBI Taxonomy" id="2093777"/>
    <lineage>
        <taxon>Eukaryota</taxon>
        <taxon>Fungi</taxon>
        <taxon>Dikarya</taxon>
        <taxon>Ascomycota</taxon>
        <taxon>Pezizomycotina</taxon>
        <taxon>Sordariomycetes</taxon>
        <taxon>Sordariomycetidae</taxon>
        <taxon>Sordariales</taxon>
        <taxon>Podosporaceae</taxon>
        <taxon>Podospora</taxon>
    </lineage>
</organism>
<feature type="transmembrane region" description="Helical" evidence="5">
    <location>
        <begin position="226"/>
        <end position="244"/>
    </location>
</feature>
<dbReference type="PRINTS" id="PR01036">
    <property type="entry name" value="TCRTETB"/>
</dbReference>
<dbReference type="CDD" id="cd17502">
    <property type="entry name" value="MFS_Azr1_MDR_like"/>
    <property type="match status" value="1"/>
</dbReference>
<keyword evidence="8" id="KW-1185">Reference proteome</keyword>
<keyword evidence="3 5" id="KW-1133">Transmembrane helix</keyword>
<comment type="caution">
    <text evidence="7">The sequence shown here is derived from an EMBL/GenBank/DDBJ whole genome shotgun (WGS) entry which is preliminary data.</text>
</comment>
<comment type="subcellular location">
    <subcellularLocation>
        <location evidence="1">Membrane</location>
        <topology evidence="1">Multi-pass membrane protein</topology>
    </subcellularLocation>
</comment>
<dbReference type="PANTHER" id="PTHR23501:SF49">
    <property type="entry name" value="MAJOR FACILITATOR SUPERFAMILY (MFS) PROFILE DOMAIN-CONTAINING PROTEIN"/>
    <property type="match status" value="1"/>
</dbReference>
<dbReference type="EMBL" id="JAFFGZ010000001">
    <property type="protein sequence ID" value="KAK4648547.1"/>
    <property type="molecule type" value="Genomic_DNA"/>
</dbReference>
<feature type="transmembrane region" description="Helical" evidence="5">
    <location>
        <begin position="457"/>
        <end position="481"/>
    </location>
</feature>
<feature type="transmembrane region" description="Helical" evidence="5">
    <location>
        <begin position="493"/>
        <end position="514"/>
    </location>
</feature>
<sequence>MMASLSNVLHIIMCFRKRQPSHDESPIPDIPPEIPMPACQDSNRPSSFGGLVSQHNLQRIGIPPLKTESITNNDKLSAVSHVSGATRNPPPIRTPQEMANVPKNVLLEEVLGGLRQLAASPTPLTPTSVRRKYPISMTEQRHPGKPDAKIHWSTKPFEVPRDAVTPELPMSEKGDPLAEARYVSGIPLACLMAGLMFAVFLTSIDRTIISTAIPNITEEFKSTPDIGWYGSAYMLTACAFQPMFGRIYTIFSVKVSYLVAVFLFELGSLLCGISQTSMTLIIGRAIAGLGCAGILTGSFVVVSTTIPLHLRPVFIAIVGLMFGIGASLGPLLGGVFTDLVTWRWCFYINLPVGGATAAAMMIFFHPAKNKGANRPFWQRILALDILGNALLLAASIMLFLALEYTTQGVAWSSAEVIGLLTGCGVVAVIFMAWQWWKGDEALMPPRIVTQRTVAASCGMAFMTYGALINLTFFLPIWFQAIKDDSAIGSGVNMIPYFLVNAFFSLLAGIFVTRIGYVTPPAVIGSAIGTIGLGLLTLLNPRTTTGQWVGYEMVCSVGFGMSIQQGFTAVQTVLAEDDMAVGTAAVVASQSLGGAIILSIGNSVFQHQLLKASEANILPGVDIKKLIDVGAASFHNLVLDDELPLMLEVYNAALRLVFIVGIPMGAMAAIISCFLEFKSVKANKEGDVAKTRAEDVAQKA</sequence>
<dbReference type="InterPro" id="IPR011701">
    <property type="entry name" value="MFS"/>
</dbReference>
<evidence type="ECO:0000259" key="6">
    <source>
        <dbReference type="PROSITE" id="PS50850"/>
    </source>
</evidence>
<dbReference type="Pfam" id="PF07690">
    <property type="entry name" value="MFS_1"/>
    <property type="match status" value="1"/>
</dbReference>
<evidence type="ECO:0000256" key="4">
    <source>
        <dbReference type="ARBA" id="ARBA00023136"/>
    </source>
</evidence>
<feature type="transmembrane region" description="Helical" evidence="5">
    <location>
        <begin position="651"/>
        <end position="674"/>
    </location>
</feature>
<keyword evidence="2 5" id="KW-0812">Transmembrane</keyword>